<reference evidence="1 2" key="1">
    <citation type="journal article" date="2014" name="PLoS Genet.">
        <title>Analysis of the Phlebiopsis gigantea genome, transcriptome and secretome provides insight into its pioneer colonization strategies of wood.</title>
        <authorList>
            <person name="Hori C."/>
            <person name="Ishida T."/>
            <person name="Igarashi K."/>
            <person name="Samejima M."/>
            <person name="Suzuki H."/>
            <person name="Master E."/>
            <person name="Ferreira P."/>
            <person name="Ruiz-Duenas F.J."/>
            <person name="Held B."/>
            <person name="Canessa P."/>
            <person name="Larrondo L.F."/>
            <person name="Schmoll M."/>
            <person name="Druzhinina I.S."/>
            <person name="Kubicek C.P."/>
            <person name="Gaskell J.A."/>
            <person name="Kersten P."/>
            <person name="St John F."/>
            <person name="Glasner J."/>
            <person name="Sabat G."/>
            <person name="Splinter BonDurant S."/>
            <person name="Syed K."/>
            <person name="Yadav J."/>
            <person name="Mgbeahuruike A.C."/>
            <person name="Kovalchuk A."/>
            <person name="Asiegbu F.O."/>
            <person name="Lackner G."/>
            <person name="Hoffmeister D."/>
            <person name="Rencoret J."/>
            <person name="Gutierrez A."/>
            <person name="Sun H."/>
            <person name="Lindquist E."/>
            <person name="Barry K."/>
            <person name="Riley R."/>
            <person name="Grigoriev I.V."/>
            <person name="Henrissat B."/>
            <person name="Kues U."/>
            <person name="Berka R.M."/>
            <person name="Martinez A.T."/>
            <person name="Covert S.F."/>
            <person name="Blanchette R.A."/>
            <person name="Cullen D."/>
        </authorList>
    </citation>
    <scope>NUCLEOTIDE SEQUENCE [LARGE SCALE GENOMIC DNA]</scope>
    <source>
        <strain evidence="1 2">11061_1 CR5-6</strain>
    </source>
</reference>
<dbReference type="OrthoDB" id="3178870at2759"/>
<dbReference type="HOGENOM" id="CLU_036643_0_0_1"/>
<evidence type="ECO:0008006" key="3">
    <source>
        <dbReference type="Google" id="ProtNLM"/>
    </source>
</evidence>
<gene>
    <name evidence="1" type="ORF">PHLGIDRAFT_299520</name>
</gene>
<keyword evidence="2" id="KW-1185">Reference proteome</keyword>
<evidence type="ECO:0000313" key="1">
    <source>
        <dbReference type="EMBL" id="KIP02317.1"/>
    </source>
</evidence>
<name>A0A0C3S0A1_PHLG1</name>
<accession>A0A0C3S0A1</accession>
<dbReference type="AlphaFoldDB" id="A0A0C3S0A1"/>
<dbReference type="Proteomes" id="UP000053257">
    <property type="component" value="Unassembled WGS sequence"/>
</dbReference>
<proteinExistence type="predicted"/>
<organism evidence="1 2">
    <name type="scientific">Phlebiopsis gigantea (strain 11061_1 CR5-6)</name>
    <name type="common">White-rot fungus</name>
    <name type="synonym">Peniophora gigantea</name>
    <dbReference type="NCBI Taxonomy" id="745531"/>
    <lineage>
        <taxon>Eukaryota</taxon>
        <taxon>Fungi</taxon>
        <taxon>Dikarya</taxon>
        <taxon>Basidiomycota</taxon>
        <taxon>Agaricomycotina</taxon>
        <taxon>Agaricomycetes</taxon>
        <taxon>Polyporales</taxon>
        <taxon>Phanerochaetaceae</taxon>
        <taxon>Phlebiopsis</taxon>
    </lineage>
</organism>
<dbReference type="EMBL" id="KN840684">
    <property type="protein sequence ID" value="KIP02317.1"/>
    <property type="molecule type" value="Genomic_DNA"/>
</dbReference>
<dbReference type="STRING" id="745531.A0A0C3S0A1"/>
<evidence type="ECO:0000313" key="2">
    <source>
        <dbReference type="Proteomes" id="UP000053257"/>
    </source>
</evidence>
<sequence length="353" mass="39051">MPSRALSDCPRLLPPEVLAIIFEQATTEALPSILLASSSFHALGVKSLYQSITSRVSPCKHVLRLRALACASASRQRLPRLPNPALSVRRLRIDFHVNVVNANLLRLIYRALREMKSLIDLELDFGLATSYTHTAWCLRGVSSRLETLHTSTAVDDTLIAWLNMENQRSIKTLSLRGHPLYSRESLSPDSLPALTAFRSVHLRSAHIATFVRGRPVENAAATLFIRGRLEELDALKLASVPLKRTTLLCLEERHLESLIPALAARFPLLDGLHIVTIAIITIDHLKGMTAALSGFSQLRHITFMASESSQLTGDQEREVVHEWAAACSTLATVILTGGVVWYPEPESRRLSSP</sequence>
<protein>
    <recommendedName>
        <fullName evidence="3">F-box domain-containing protein</fullName>
    </recommendedName>
</protein>